<dbReference type="AlphaFoldDB" id="A0A5M3Z1L1"/>
<protein>
    <submittedName>
        <fullName evidence="4">NAD(P)-binding protein</fullName>
    </submittedName>
</protein>
<sequence length="351" mass="38438">MPSETRQWILNKKPVDLPILTGDDETVTFKLTTAPLPKPTASQVLLKAFWLSNDPAQRTWIARDAVPGRMYMPPISEGSPMGAHALSEVLESGDPARLPVGSVVLAKSDWCEFSVQEITACQPITPLPGVRLSHFLGAFGFTGLTAYYGITEVVNATAEDTVVVSGAAGATGSMVVQIAKKLLGCKRVIGIAGSEEKCRWVEKLGADVCVNYRAPTFEQDLIRATPDFVEVYYDNVGGNILDFMLTRMKRHGRIAACGTIANYNNHSNPIGLKNFFEVISNRIHIHGFIVLDYIHKAAETMGVLVQAWQDGKIIVDDSLETVVEAKFEEIPQVWMKLFEGSNTGKLTTKLI</sequence>
<dbReference type="SUPFAM" id="SSF50129">
    <property type="entry name" value="GroES-like"/>
    <property type="match status" value="1"/>
</dbReference>
<dbReference type="InterPro" id="IPR045010">
    <property type="entry name" value="MDR_fam"/>
</dbReference>
<evidence type="ECO:0000313" key="5">
    <source>
        <dbReference type="Proteomes" id="UP000452235"/>
    </source>
</evidence>
<evidence type="ECO:0000259" key="2">
    <source>
        <dbReference type="Pfam" id="PF00107"/>
    </source>
</evidence>
<dbReference type="Pfam" id="PF16884">
    <property type="entry name" value="ADH_N_2"/>
    <property type="match status" value="1"/>
</dbReference>
<evidence type="ECO:0000256" key="1">
    <source>
        <dbReference type="ARBA" id="ARBA00023002"/>
    </source>
</evidence>
<dbReference type="PANTHER" id="PTHR43205:SF19">
    <property type="entry name" value="ENOYL REDUCTASE (ER) DOMAIN-CONTAINING PROTEIN"/>
    <property type="match status" value="1"/>
</dbReference>
<dbReference type="InterPro" id="IPR036291">
    <property type="entry name" value="NAD(P)-bd_dom_sf"/>
</dbReference>
<evidence type="ECO:0000259" key="3">
    <source>
        <dbReference type="Pfam" id="PF16884"/>
    </source>
</evidence>
<dbReference type="FunFam" id="3.40.50.720:FF:000121">
    <property type="entry name" value="Prostaglandin reductase 2"/>
    <property type="match status" value="1"/>
</dbReference>
<name>A0A5M3Z1L1_ASPTE</name>
<dbReference type="OrthoDB" id="809632at2759"/>
<dbReference type="EMBL" id="BLJY01000005">
    <property type="protein sequence ID" value="GFF16282.1"/>
    <property type="molecule type" value="Genomic_DNA"/>
</dbReference>
<dbReference type="CDD" id="cd05288">
    <property type="entry name" value="PGDH"/>
    <property type="match status" value="1"/>
</dbReference>
<dbReference type="Gene3D" id="3.40.50.720">
    <property type="entry name" value="NAD(P)-binding Rossmann-like Domain"/>
    <property type="match status" value="1"/>
</dbReference>
<keyword evidence="1" id="KW-0560">Oxidoreductase</keyword>
<dbReference type="Proteomes" id="UP000452235">
    <property type="component" value="Unassembled WGS sequence"/>
</dbReference>
<evidence type="ECO:0000313" key="4">
    <source>
        <dbReference type="EMBL" id="GFF16282.1"/>
    </source>
</evidence>
<dbReference type="InterPro" id="IPR013149">
    <property type="entry name" value="ADH-like_C"/>
</dbReference>
<gene>
    <name evidence="4" type="ORF">ATEIFO6365_0005047200</name>
</gene>
<dbReference type="SUPFAM" id="SSF51735">
    <property type="entry name" value="NAD(P)-binding Rossmann-fold domains"/>
    <property type="match status" value="1"/>
</dbReference>
<dbReference type="GO" id="GO:0016628">
    <property type="term" value="F:oxidoreductase activity, acting on the CH-CH group of donors, NAD or NADP as acceptor"/>
    <property type="evidence" value="ECO:0007669"/>
    <property type="project" value="InterPro"/>
</dbReference>
<proteinExistence type="predicted"/>
<dbReference type="InterPro" id="IPR041694">
    <property type="entry name" value="ADH_N_2"/>
</dbReference>
<feature type="domain" description="Oxidoreductase N-terminal" evidence="3">
    <location>
        <begin position="6"/>
        <end position="122"/>
    </location>
</feature>
<dbReference type="InterPro" id="IPR011032">
    <property type="entry name" value="GroES-like_sf"/>
</dbReference>
<reference evidence="4 5" key="1">
    <citation type="submission" date="2020-01" db="EMBL/GenBank/DDBJ databases">
        <title>Aspergillus terreus IFO 6365 whole genome shotgun sequence.</title>
        <authorList>
            <person name="Kanamasa S."/>
            <person name="Takahashi H."/>
        </authorList>
    </citation>
    <scope>NUCLEOTIDE SEQUENCE [LARGE SCALE GENOMIC DNA]</scope>
    <source>
        <strain evidence="4 5">IFO 6365</strain>
    </source>
</reference>
<dbReference type="VEuPathDB" id="FungiDB:ATEG_08284"/>
<feature type="domain" description="Alcohol dehydrogenase-like C-terminal" evidence="2">
    <location>
        <begin position="171"/>
        <end position="295"/>
    </location>
</feature>
<dbReference type="Pfam" id="PF00107">
    <property type="entry name" value="ADH_zinc_N"/>
    <property type="match status" value="1"/>
</dbReference>
<comment type="caution">
    <text evidence="4">The sequence shown here is derived from an EMBL/GenBank/DDBJ whole genome shotgun (WGS) entry which is preliminary data.</text>
</comment>
<accession>A0A5M3Z1L1</accession>
<keyword evidence="5" id="KW-1185">Reference proteome</keyword>
<organism evidence="4 5">
    <name type="scientific">Aspergillus terreus</name>
    <dbReference type="NCBI Taxonomy" id="33178"/>
    <lineage>
        <taxon>Eukaryota</taxon>
        <taxon>Fungi</taxon>
        <taxon>Dikarya</taxon>
        <taxon>Ascomycota</taxon>
        <taxon>Pezizomycotina</taxon>
        <taxon>Eurotiomycetes</taxon>
        <taxon>Eurotiomycetidae</taxon>
        <taxon>Eurotiales</taxon>
        <taxon>Aspergillaceae</taxon>
        <taxon>Aspergillus</taxon>
        <taxon>Aspergillus subgen. Circumdati</taxon>
    </lineage>
</organism>
<dbReference type="Gene3D" id="3.90.180.10">
    <property type="entry name" value="Medium-chain alcohol dehydrogenases, catalytic domain"/>
    <property type="match status" value="1"/>
</dbReference>
<dbReference type="PANTHER" id="PTHR43205">
    <property type="entry name" value="PROSTAGLANDIN REDUCTASE"/>
    <property type="match status" value="1"/>
</dbReference>